<dbReference type="AlphaFoldDB" id="A0A949N3W8"/>
<dbReference type="Gene3D" id="3.30.300.30">
    <property type="match status" value="1"/>
</dbReference>
<dbReference type="GO" id="GO:0043041">
    <property type="term" value="P:amino acid activation for nonribosomal peptide biosynthetic process"/>
    <property type="evidence" value="ECO:0007669"/>
    <property type="project" value="TreeGrafter"/>
</dbReference>
<evidence type="ECO:0000256" key="4">
    <source>
        <dbReference type="SAM" id="MobiDB-lite"/>
    </source>
</evidence>
<keyword evidence="7" id="KW-1185">Reference proteome</keyword>
<comment type="caution">
    <text evidence="6">The sequence shown here is derived from an EMBL/GenBank/DDBJ whole genome shotgun (WGS) entry which is preliminary data.</text>
</comment>
<dbReference type="CDD" id="cd05930">
    <property type="entry name" value="A_NRPS"/>
    <property type="match status" value="1"/>
</dbReference>
<dbReference type="Gene3D" id="2.30.38.10">
    <property type="entry name" value="Luciferase, Domain 3"/>
    <property type="match status" value="1"/>
</dbReference>
<dbReference type="InterPro" id="IPR045851">
    <property type="entry name" value="AMP-bd_C_sf"/>
</dbReference>
<dbReference type="PROSITE" id="PS00455">
    <property type="entry name" value="AMP_BINDING"/>
    <property type="match status" value="1"/>
</dbReference>
<dbReference type="PANTHER" id="PTHR45527">
    <property type="entry name" value="NONRIBOSOMAL PEPTIDE SYNTHETASE"/>
    <property type="match status" value="1"/>
</dbReference>
<dbReference type="Pfam" id="PF00501">
    <property type="entry name" value="AMP-binding"/>
    <property type="match status" value="1"/>
</dbReference>
<protein>
    <submittedName>
        <fullName evidence="6">Non-ribosomal peptide synthetase</fullName>
    </submittedName>
</protein>
<dbReference type="SUPFAM" id="SSF56801">
    <property type="entry name" value="Acetyl-CoA synthetase-like"/>
    <property type="match status" value="1"/>
</dbReference>
<sequence>MAQSPLPDLFRLQVARTPHAPAVRSGGQELDYTELNRRANLLAHRLIARGVGPEQVVGVQLPRSPELVVALLGILKSGAAYVPIDSDCPAERREFIVHDTGLDLMLVPDGAAGIAGLTTLTVASALAAGGPEHDPTDADRLAPLTAANLAYVIYTSGSTGRPKGVTVQHDTLHRYLAFACAEYPGLAKGALLHSPVAFDLTVTALYGPLLLGGCVTVAALDREPAAGEQAPERQGFVKATPSHLPILTALPSALSPTDELVVGGEMLIGDVVERWREVHPGAAVVNEYGPTEATVGCCVFRIGPDDAIEPGATPIGTATPDTELYVLDESLRPAPDGAVGELYIAGGQVARGYLGRPGLTSDRFVANPFGGAAGTGATSAGDRMYRTGDVVRLRPDGLLEYLGRTDDQVKIRGYRIELGEVTSALAAGPGISQAAVIAREDRAGDRYLAGYAVLDEGATAGAGFAAEVRADLSRTLPAYMVPSTVTVVAALPLTSNGKLDKDALPEPQPEQDQTDEGGPADTTAGELPSTEAETALCALFAEVLGIDPVHLDDDFFRNGGDSLRAARLATKARKAGWTFGLRDVLELRTPRALVAHAAAQDGLVTDGAL</sequence>
<evidence type="ECO:0000313" key="6">
    <source>
        <dbReference type="EMBL" id="MBU7597304.1"/>
    </source>
</evidence>
<dbReference type="InterPro" id="IPR010071">
    <property type="entry name" value="AA_adenyl_dom"/>
</dbReference>
<dbReference type="InterPro" id="IPR009081">
    <property type="entry name" value="PP-bd_ACP"/>
</dbReference>
<feature type="domain" description="Carrier" evidence="5">
    <location>
        <begin position="527"/>
        <end position="601"/>
    </location>
</feature>
<dbReference type="Pfam" id="PF13193">
    <property type="entry name" value="AMP-binding_C"/>
    <property type="match status" value="1"/>
</dbReference>
<dbReference type="PANTHER" id="PTHR45527:SF1">
    <property type="entry name" value="FATTY ACID SYNTHASE"/>
    <property type="match status" value="1"/>
</dbReference>
<dbReference type="SUPFAM" id="SSF47336">
    <property type="entry name" value="ACP-like"/>
    <property type="match status" value="1"/>
</dbReference>
<dbReference type="FunFam" id="3.30.300.30:FF:000010">
    <property type="entry name" value="Enterobactin synthetase component F"/>
    <property type="match status" value="1"/>
</dbReference>
<dbReference type="Pfam" id="PF00550">
    <property type="entry name" value="PP-binding"/>
    <property type="match status" value="1"/>
</dbReference>
<dbReference type="RefSeq" id="WP_211040606.1">
    <property type="nucleotide sequence ID" value="NZ_JAELVF020000001.1"/>
</dbReference>
<dbReference type="Proteomes" id="UP000694501">
    <property type="component" value="Unassembled WGS sequence"/>
</dbReference>
<dbReference type="GO" id="GO:0005829">
    <property type="term" value="C:cytosol"/>
    <property type="evidence" value="ECO:0007669"/>
    <property type="project" value="TreeGrafter"/>
</dbReference>
<accession>A0A949N3W8</accession>
<dbReference type="InterPro" id="IPR036736">
    <property type="entry name" value="ACP-like_sf"/>
</dbReference>
<dbReference type="InterPro" id="IPR025110">
    <property type="entry name" value="AMP-bd_C"/>
</dbReference>
<evidence type="ECO:0000256" key="2">
    <source>
        <dbReference type="ARBA" id="ARBA00022450"/>
    </source>
</evidence>
<keyword evidence="3" id="KW-0597">Phosphoprotein</keyword>
<reference evidence="6" key="1">
    <citation type="submission" date="2021-06" db="EMBL/GenBank/DDBJ databases">
        <title>Sequencing of actinobacteria type strains.</title>
        <authorList>
            <person name="Nguyen G.-S."/>
            <person name="Wentzel A."/>
        </authorList>
    </citation>
    <scope>NUCLEOTIDE SEQUENCE</scope>
    <source>
        <strain evidence="6">P38-E01</strain>
    </source>
</reference>
<dbReference type="FunFam" id="3.40.50.980:FF:000001">
    <property type="entry name" value="Non-ribosomal peptide synthetase"/>
    <property type="match status" value="1"/>
</dbReference>
<dbReference type="EMBL" id="JAELVF020000001">
    <property type="protein sequence ID" value="MBU7597304.1"/>
    <property type="molecule type" value="Genomic_DNA"/>
</dbReference>
<proteinExistence type="predicted"/>
<evidence type="ECO:0000256" key="1">
    <source>
        <dbReference type="ARBA" id="ARBA00001957"/>
    </source>
</evidence>
<dbReference type="FunFam" id="2.30.38.10:FF:000001">
    <property type="entry name" value="Non-ribosomal peptide synthetase PvdI"/>
    <property type="match status" value="1"/>
</dbReference>
<evidence type="ECO:0000256" key="3">
    <source>
        <dbReference type="ARBA" id="ARBA00022553"/>
    </source>
</evidence>
<evidence type="ECO:0000313" key="7">
    <source>
        <dbReference type="Proteomes" id="UP000694501"/>
    </source>
</evidence>
<dbReference type="NCBIfam" id="TIGR01733">
    <property type="entry name" value="AA-adenyl-dom"/>
    <property type="match status" value="1"/>
</dbReference>
<gene>
    <name evidence="6" type="ORF">JGS22_006555</name>
</gene>
<organism evidence="6 7">
    <name type="scientific">Streptomyces tardus</name>
    <dbReference type="NCBI Taxonomy" id="2780544"/>
    <lineage>
        <taxon>Bacteria</taxon>
        <taxon>Bacillati</taxon>
        <taxon>Actinomycetota</taxon>
        <taxon>Actinomycetes</taxon>
        <taxon>Kitasatosporales</taxon>
        <taxon>Streptomycetaceae</taxon>
        <taxon>Streptomyces</taxon>
    </lineage>
</organism>
<evidence type="ECO:0000259" key="5">
    <source>
        <dbReference type="PROSITE" id="PS50075"/>
    </source>
</evidence>
<dbReference type="InterPro" id="IPR000873">
    <property type="entry name" value="AMP-dep_synth/lig_dom"/>
</dbReference>
<comment type="cofactor">
    <cofactor evidence="1">
        <name>pantetheine 4'-phosphate</name>
        <dbReference type="ChEBI" id="CHEBI:47942"/>
    </cofactor>
</comment>
<dbReference type="GO" id="GO:0031177">
    <property type="term" value="F:phosphopantetheine binding"/>
    <property type="evidence" value="ECO:0007669"/>
    <property type="project" value="TreeGrafter"/>
</dbReference>
<dbReference type="PROSITE" id="PS50075">
    <property type="entry name" value="CARRIER"/>
    <property type="match status" value="1"/>
</dbReference>
<dbReference type="Gene3D" id="3.40.50.980">
    <property type="match status" value="2"/>
</dbReference>
<dbReference type="GO" id="GO:0044550">
    <property type="term" value="P:secondary metabolite biosynthetic process"/>
    <property type="evidence" value="ECO:0007669"/>
    <property type="project" value="TreeGrafter"/>
</dbReference>
<feature type="region of interest" description="Disordered" evidence="4">
    <location>
        <begin position="498"/>
        <end position="526"/>
    </location>
</feature>
<keyword evidence="2" id="KW-0596">Phosphopantetheine</keyword>
<name>A0A949N3W8_9ACTN</name>
<dbReference type="InterPro" id="IPR020845">
    <property type="entry name" value="AMP-binding_CS"/>
</dbReference>
<dbReference type="Gene3D" id="1.10.1200.10">
    <property type="entry name" value="ACP-like"/>
    <property type="match status" value="1"/>
</dbReference>